<gene>
    <name evidence="1" type="ORF">LCGC14_0647950</name>
</gene>
<dbReference type="EMBL" id="LAZR01001195">
    <property type="protein sequence ID" value="KKN48936.1"/>
    <property type="molecule type" value="Genomic_DNA"/>
</dbReference>
<protein>
    <submittedName>
        <fullName evidence="1">Uncharacterized protein</fullName>
    </submittedName>
</protein>
<comment type="caution">
    <text evidence="1">The sequence shown here is derived from an EMBL/GenBank/DDBJ whole genome shotgun (WGS) entry which is preliminary data.</text>
</comment>
<accession>A0A0F9TIY5</accession>
<dbReference type="AlphaFoldDB" id="A0A0F9TIY5"/>
<evidence type="ECO:0000313" key="1">
    <source>
        <dbReference type="EMBL" id="KKN48936.1"/>
    </source>
</evidence>
<reference evidence="1" key="1">
    <citation type="journal article" date="2015" name="Nature">
        <title>Complex archaea that bridge the gap between prokaryotes and eukaryotes.</title>
        <authorList>
            <person name="Spang A."/>
            <person name="Saw J.H."/>
            <person name="Jorgensen S.L."/>
            <person name="Zaremba-Niedzwiedzka K."/>
            <person name="Martijn J."/>
            <person name="Lind A.E."/>
            <person name="van Eijk R."/>
            <person name="Schleper C."/>
            <person name="Guy L."/>
            <person name="Ettema T.J."/>
        </authorList>
    </citation>
    <scope>NUCLEOTIDE SEQUENCE</scope>
</reference>
<name>A0A0F9TIY5_9ZZZZ</name>
<sequence length="41" mass="4393">MPKTKKGAKIVAAMIKQYGKKKGKGVFYASENAGTIKGVHK</sequence>
<organism evidence="1">
    <name type="scientific">marine sediment metagenome</name>
    <dbReference type="NCBI Taxonomy" id="412755"/>
    <lineage>
        <taxon>unclassified sequences</taxon>
        <taxon>metagenomes</taxon>
        <taxon>ecological metagenomes</taxon>
    </lineage>
</organism>
<proteinExistence type="predicted"/>